<comment type="similarity">
    <text evidence="3">Belongs to the ATG2 family.</text>
</comment>
<keyword evidence="6" id="KW-0256">Endoplasmic reticulum</keyword>
<evidence type="ECO:0000256" key="5">
    <source>
        <dbReference type="ARBA" id="ARBA00022448"/>
    </source>
</evidence>
<dbReference type="GO" id="GO:0006869">
    <property type="term" value="P:lipid transport"/>
    <property type="evidence" value="ECO:0007669"/>
    <property type="project" value="UniProtKB-KW"/>
</dbReference>
<dbReference type="GO" id="GO:0005789">
    <property type="term" value="C:endoplasmic reticulum membrane"/>
    <property type="evidence" value="ECO:0007669"/>
    <property type="project" value="UniProtKB-SubCell"/>
</dbReference>
<feature type="region of interest" description="Disordered" evidence="13">
    <location>
        <begin position="779"/>
        <end position="824"/>
    </location>
</feature>
<feature type="region of interest" description="Disordered" evidence="13">
    <location>
        <begin position="580"/>
        <end position="603"/>
    </location>
</feature>
<feature type="compositionally biased region" description="Low complexity" evidence="13">
    <location>
        <begin position="335"/>
        <end position="351"/>
    </location>
</feature>
<feature type="region of interest" description="Disordered" evidence="13">
    <location>
        <begin position="1630"/>
        <end position="1650"/>
    </location>
</feature>
<evidence type="ECO:0000256" key="9">
    <source>
        <dbReference type="ARBA" id="ARBA00023136"/>
    </source>
</evidence>
<feature type="region of interest" description="Disordered" evidence="13">
    <location>
        <begin position="1080"/>
        <end position="1101"/>
    </location>
</feature>
<evidence type="ECO:0000256" key="11">
    <source>
        <dbReference type="ARBA" id="ARBA00024615"/>
    </source>
</evidence>
<proteinExistence type="inferred from homology"/>
<keyword evidence="8" id="KW-0445">Lipid transport</keyword>
<dbReference type="GO" id="GO:0061723">
    <property type="term" value="P:glycophagy"/>
    <property type="evidence" value="ECO:0007669"/>
    <property type="project" value="TreeGrafter"/>
</dbReference>
<accession>A0A0C3KVU7</accession>
<dbReference type="GO" id="GO:0043495">
    <property type="term" value="F:protein-membrane adaptor activity"/>
    <property type="evidence" value="ECO:0007669"/>
    <property type="project" value="TreeGrafter"/>
</dbReference>
<dbReference type="GO" id="GO:0032266">
    <property type="term" value="F:phosphatidylinositol-3-phosphate binding"/>
    <property type="evidence" value="ECO:0007669"/>
    <property type="project" value="TreeGrafter"/>
</dbReference>
<dbReference type="GO" id="GO:0000422">
    <property type="term" value="P:autophagy of mitochondrion"/>
    <property type="evidence" value="ECO:0007669"/>
    <property type="project" value="TreeGrafter"/>
</dbReference>
<evidence type="ECO:0000256" key="10">
    <source>
        <dbReference type="ARBA" id="ARBA00024479"/>
    </source>
</evidence>
<comment type="catalytic activity">
    <reaction evidence="10">
        <text>a 1,2-diacyl-sn-glycero-3-phospho-L-serine(in) = a 1,2-diacyl-sn-glycero-3-phospho-L-serine(out)</text>
        <dbReference type="Rhea" id="RHEA:38663"/>
        <dbReference type="ChEBI" id="CHEBI:57262"/>
    </reaction>
</comment>
<dbReference type="InterPro" id="IPR026849">
    <property type="entry name" value="ATG2"/>
</dbReference>
<dbReference type="GO" id="GO:0034045">
    <property type="term" value="C:phagophore assembly site membrane"/>
    <property type="evidence" value="ECO:0007669"/>
    <property type="project" value="UniProtKB-SubCell"/>
</dbReference>
<dbReference type="STRING" id="870435.A0A0C3KVU7"/>
<feature type="compositionally biased region" description="Polar residues" evidence="13">
    <location>
        <begin position="402"/>
        <end position="412"/>
    </location>
</feature>
<gene>
    <name evidence="14" type="ORF">M404DRAFT_19117</name>
</gene>
<comment type="catalytic activity">
    <reaction evidence="12">
        <text>a 1,2-diacyl-sn-glycero-3-phosphocholine(in) = a 1,2-diacyl-sn-glycero-3-phosphocholine(out)</text>
        <dbReference type="Rhea" id="RHEA:38571"/>
        <dbReference type="ChEBI" id="CHEBI:57643"/>
    </reaction>
</comment>
<keyword evidence="15" id="KW-1185">Reference proteome</keyword>
<evidence type="ECO:0000256" key="12">
    <source>
        <dbReference type="ARBA" id="ARBA00024631"/>
    </source>
</evidence>
<dbReference type="EMBL" id="KN831946">
    <property type="protein sequence ID" value="KIO13717.1"/>
    <property type="molecule type" value="Genomic_DNA"/>
</dbReference>
<dbReference type="GO" id="GO:0061709">
    <property type="term" value="P:reticulophagy"/>
    <property type="evidence" value="ECO:0007669"/>
    <property type="project" value="TreeGrafter"/>
</dbReference>
<feature type="compositionally biased region" description="Low complexity" evidence="13">
    <location>
        <begin position="581"/>
        <end position="596"/>
    </location>
</feature>
<reference evidence="14 15" key="1">
    <citation type="submission" date="2014-04" db="EMBL/GenBank/DDBJ databases">
        <authorList>
            <consortium name="DOE Joint Genome Institute"/>
            <person name="Kuo A."/>
            <person name="Kohler A."/>
            <person name="Costa M.D."/>
            <person name="Nagy L.G."/>
            <person name="Floudas D."/>
            <person name="Copeland A."/>
            <person name="Barry K.W."/>
            <person name="Cichocki N."/>
            <person name="Veneault-Fourrey C."/>
            <person name="LaButti K."/>
            <person name="Lindquist E.A."/>
            <person name="Lipzen A."/>
            <person name="Lundell T."/>
            <person name="Morin E."/>
            <person name="Murat C."/>
            <person name="Sun H."/>
            <person name="Tunlid A."/>
            <person name="Henrissat B."/>
            <person name="Grigoriev I.V."/>
            <person name="Hibbett D.S."/>
            <person name="Martin F."/>
            <person name="Nordberg H.P."/>
            <person name="Cantor M.N."/>
            <person name="Hua S.X."/>
        </authorList>
    </citation>
    <scope>NUCLEOTIDE SEQUENCE [LARGE SCALE GENOMIC DNA]</scope>
    <source>
        <strain evidence="14 15">Marx 270</strain>
    </source>
</reference>
<feature type="compositionally biased region" description="Polar residues" evidence="13">
    <location>
        <begin position="369"/>
        <end position="390"/>
    </location>
</feature>
<dbReference type="InParanoid" id="A0A0C3KVU7"/>
<organism evidence="14 15">
    <name type="scientific">Pisolithus tinctorius Marx 270</name>
    <dbReference type="NCBI Taxonomy" id="870435"/>
    <lineage>
        <taxon>Eukaryota</taxon>
        <taxon>Fungi</taxon>
        <taxon>Dikarya</taxon>
        <taxon>Basidiomycota</taxon>
        <taxon>Agaricomycotina</taxon>
        <taxon>Agaricomycetes</taxon>
        <taxon>Agaricomycetidae</taxon>
        <taxon>Boletales</taxon>
        <taxon>Sclerodermatineae</taxon>
        <taxon>Pisolithaceae</taxon>
        <taxon>Pisolithus</taxon>
    </lineage>
</organism>
<dbReference type="OrthoDB" id="18982at2759"/>
<evidence type="ECO:0000313" key="14">
    <source>
        <dbReference type="EMBL" id="KIO13717.1"/>
    </source>
</evidence>
<feature type="compositionally biased region" description="Basic and acidic residues" evidence="13">
    <location>
        <begin position="782"/>
        <end position="812"/>
    </location>
</feature>
<dbReference type="PANTHER" id="PTHR13190">
    <property type="entry name" value="AUTOPHAGY-RELATED 2, ISOFORM A"/>
    <property type="match status" value="1"/>
</dbReference>
<feature type="region of interest" description="Disordered" evidence="13">
    <location>
        <begin position="294"/>
        <end position="412"/>
    </location>
</feature>
<evidence type="ECO:0000313" key="15">
    <source>
        <dbReference type="Proteomes" id="UP000054217"/>
    </source>
</evidence>
<comment type="catalytic activity">
    <reaction evidence="11">
        <text>a 1,2-diacyl-sn-glycero-3-phosphoethanolamine(in) = a 1,2-diacyl-sn-glycero-3-phosphoethanolamine(out)</text>
        <dbReference type="Rhea" id="RHEA:38895"/>
        <dbReference type="ChEBI" id="CHEBI:64612"/>
    </reaction>
</comment>
<feature type="compositionally biased region" description="Low complexity" evidence="13">
    <location>
        <begin position="307"/>
        <end position="323"/>
    </location>
</feature>
<feature type="compositionally biased region" description="Basic and acidic residues" evidence="13">
    <location>
        <begin position="1088"/>
        <end position="1100"/>
    </location>
</feature>
<evidence type="ECO:0000256" key="2">
    <source>
        <dbReference type="ARBA" id="ARBA00004623"/>
    </source>
</evidence>
<name>A0A0C3KVU7_PISTI</name>
<sequence length="2078" mass="227135">MSSWYSSWFSGFPAFDFGVPASIQRRFFSFVLRKTLGRFLKPGQLDLHQIDSQLGSGAVHVTDLELDEQAINDLLVGLPFRLHDGFISGVTVHVPFPNPLTSNVGLHVRSLRLTLLVTEQHTSPPAPPYSSNPGLSESVLSVAESFVHRELSPREEATLRESLQPKPIPQLEADEIENVPGGFDPSAQHQGDEMERDMDGTVRADGEPAGVPVFATFIEHLLSRFSFSALDTKVTIVHVGQSSFTLTIPEVRYHSEGVAGAPHPPAAESSPSSAGHKARAERCGQVRTITVSGLSVRSRNLRPHVDSPTISPVSISSNSPKSNQGHFGDVLSRKSSSSSLDDDTQMMMSQSIAMLPPRPPSSASSISSDMYQSVMSTGTRAATECQQSVEPATPLGYHGTRPQPQNSTIQALSQETDPDLVLSLGTQPITIQLSTTPSTHSHADKACSRDQARSATPDEARHQIHEPPETLCLTVSAGTMACALRACHLRMLMDLVNACGSDSSPPTFDIEQISRPSKIVTLGLSASINIRGIVVILLSEPCDAQADTLSPYFEHPFIPPRLCCAYVRLLQENITGHFRLPHPSASSPSTPLAATPDNKSPPASIRASISDVSLLAFHAVSTAGDAQVASPILITDRYLATLERATHYRPSFNSEKPPSIHLPLFDVVDWTQEKHNGNSMRLSTWRTKSGNRSGRIRSPTHKICDVPSSPNPFVNTPLQTSDEERLHSAIQVTGCLSTSDASSLHVRVAPLHFFLDLGMILDGGLLLNFVNEVMSSTMFQSKSERGPSAEARKSTPLDHDFSDKDVHDEYVRSKPASTSSQQRELERRRLEKFVFDDLNLRMDYGVNLTEFRGSRKSVDQPAHPARRKASSAPGLSLNLSCPTIRVEVRCLSPPGQLPRSGCLLIDIHDILVSNNPVSSKPSIRFSEGLQSLPRTAIDHGRQNAICSVQLQEVLIAYAPVGATLARTLIVLGYMPASAGDVHTNTLLATDACVDVIPVCLLLSRANISSREGGTFPSRPSLTVDIPLIDVMLEKETLDGVQYWVDDVAQLFDHCMAGADSGKEAIVSQNPSLIGSRFFARSRHGGSRRSSEDDSTGDRPHAVSGEIVVRVNVTEALLRILLPRCDQSSRNSRPFDIQASDIDALIEMKPDGKDQTVITTSIMDLRVADTTSAGNYVPLVVLAAPRTLSAVPKPMIKIRVISLVAPETSVKDSKIKLSLCAVACHVPPNPCFTADLAAFAKAPPGVFESVVPSERTVFSMTVIDVSVRLQAPEYPGALVVHIGEADFLTELIGNSLETGFKLGISSLHLFVIDNIEDESETSKSPRKPAGLGPRMWKDLGFALVADVSNCHLSLRRSNPGLPADTNVTIDRIELRIYLCADTLGAFTGFLSHLLPNRKDAEIDRPSDIVSQIPGTLSMNDNHRLTASLDENAFRRVPEVGSTADMISDDLPANLDYLDASFGAAAGLRELRDDDLEEFNTEEQSGRTTPVPGETGVVSNVGGETVRIFKKFNFTEHYFDTITPDGSENASHLSTTLQVRVHDADVTLSLHDGYDWPRTRKIIEKEIKEMRKKLARIRQLVATGQAQEPIEEETCAMLFNSIHIGLEQDLENMDPDTLLAAIDHELDEVAESGTEGSWQSLHPASPGKPGVPLKKVHGKHLLRSKGPSIEIRLSGMNVEVDRYRPGGTLVSRTLILVKDAEILDHIKTSTWRKFLTALRADSRGNIRETGSNMARIELLTVHPSPYHATEEARLRAKLLPLRLYVDQDALDFFKKFFAFKDPESPATPDETSSNEETYFQHAEVFPVDIKLDYKPRRVDYRALREGRTIELMNFFHFDGAEMTLRHLTLHGITGWARFFDTLNDLWTPDVKATQLVDVISGVAPIRSVVNVGSGVADLVLLPIAQYKKDGRILRGIQKGTRAFVQSTAMETIKLGARLATGTQVILEETENVLGGHFRNPVTAETLQIPYEGDITEDDQEDLISRYAAQPSGVAEGVQSAYRSLRKGVHSAAQTILAVPMEVYERSGNEGAIRAVVRAVPIAVLKPMIGATEAVSKTLLGLHNTLDPDVRHENEAKYKHR</sequence>
<dbReference type="PANTHER" id="PTHR13190:SF1">
    <property type="entry name" value="AUTOPHAGY-RELATED 2, ISOFORM A"/>
    <property type="match status" value="1"/>
</dbReference>
<feature type="compositionally biased region" description="Basic and acidic residues" evidence="13">
    <location>
        <begin position="441"/>
        <end position="461"/>
    </location>
</feature>
<feature type="region of interest" description="Disordered" evidence="13">
    <location>
        <begin position="434"/>
        <end position="461"/>
    </location>
</feature>
<dbReference type="GO" id="GO:0000045">
    <property type="term" value="P:autophagosome assembly"/>
    <property type="evidence" value="ECO:0007669"/>
    <property type="project" value="TreeGrafter"/>
</dbReference>
<reference evidence="15" key="2">
    <citation type="submission" date="2015-01" db="EMBL/GenBank/DDBJ databases">
        <title>Evolutionary Origins and Diversification of the Mycorrhizal Mutualists.</title>
        <authorList>
            <consortium name="DOE Joint Genome Institute"/>
            <consortium name="Mycorrhizal Genomics Consortium"/>
            <person name="Kohler A."/>
            <person name="Kuo A."/>
            <person name="Nagy L.G."/>
            <person name="Floudas D."/>
            <person name="Copeland A."/>
            <person name="Barry K.W."/>
            <person name="Cichocki N."/>
            <person name="Veneault-Fourrey C."/>
            <person name="LaButti K."/>
            <person name="Lindquist E.A."/>
            <person name="Lipzen A."/>
            <person name="Lundell T."/>
            <person name="Morin E."/>
            <person name="Murat C."/>
            <person name="Riley R."/>
            <person name="Ohm R."/>
            <person name="Sun H."/>
            <person name="Tunlid A."/>
            <person name="Henrissat B."/>
            <person name="Grigoriev I.V."/>
            <person name="Hibbett D.S."/>
            <person name="Martin F."/>
        </authorList>
    </citation>
    <scope>NUCLEOTIDE SEQUENCE [LARGE SCALE GENOMIC DNA]</scope>
    <source>
        <strain evidence="15">Marx 270</strain>
    </source>
</reference>
<dbReference type="HOGENOM" id="CLU_000795_0_0_1"/>
<evidence type="ECO:0000256" key="8">
    <source>
        <dbReference type="ARBA" id="ARBA00023055"/>
    </source>
</evidence>
<evidence type="ECO:0000256" key="7">
    <source>
        <dbReference type="ARBA" id="ARBA00023006"/>
    </source>
</evidence>
<dbReference type="GO" id="GO:0034727">
    <property type="term" value="P:piecemeal microautophagy of the nucleus"/>
    <property type="evidence" value="ECO:0007669"/>
    <property type="project" value="TreeGrafter"/>
</dbReference>
<dbReference type="GO" id="GO:0061908">
    <property type="term" value="C:phagophore"/>
    <property type="evidence" value="ECO:0007669"/>
    <property type="project" value="TreeGrafter"/>
</dbReference>
<keyword evidence="7" id="KW-0072">Autophagy</keyword>
<evidence type="ECO:0000256" key="4">
    <source>
        <dbReference type="ARBA" id="ARBA00018070"/>
    </source>
</evidence>
<keyword evidence="5" id="KW-0813">Transport</keyword>
<evidence type="ECO:0000256" key="3">
    <source>
        <dbReference type="ARBA" id="ARBA00009714"/>
    </source>
</evidence>
<dbReference type="Proteomes" id="UP000054217">
    <property type="component" value="Unassembled WGS sequence"/>
</dbReference>
<dbReference type="Pfam" id="PF13329">
    <property type="entry name" value="ATG2_CAD"/>
    <property type="match status" value="1"/>
</dbReference>
<comment type="subcellular location">
    <subcellularLocation>
        <location evidence="1">Endoplasmic reticulum membrane</location>
        <topology evidence="1">Peripheral membrane protein</topology>
    </subcellularLocation>
    <subcellularLocation>
        <location evidence="2">Preautophagosomal structure membrane</location>
        <topology evidence="2">Peripheral membrane protein</topology>
    </subcellularLocation>
</comment>
<evidence type="ECO:0000256" key="1">
    <source>
        <dbReference type="ARBA" id="ARBA00004406"/>
    </source>
</evidence>
<feature type="region of interest" description="Disordered" evidence="13">
    <location>
        <begin position="256"/>
        <end position="281"/>
    </location>
</feature>
<protein>
    <recommendedName>
        <fullName evidence="4">Autophagy-related protein 2</fullName>
    </recommendedName>
</protein>
<evidence type="ECO:0000256" key="6">
    <source>
        <dbReference type="ARBA" id="ARBA00022824"/>
    </source>
</evidence>
<evidence type="ECO:0000256" key="13">
    <source>
        <dbReference type="SAM" id="MobiDB-lite"/>
    </source>
</evidence>
<keyword evidence="9" id="KW-0472">Membrane</keyword>